<dbReference type="Gene3D" id="2.40.160.10">
    <property type="entry name" value="Porin"/>
    <property type="match status" value="1"/>
</dbReference>
<comment type="caution">
    <text evidence="2">The sequence shown here is derived from an EMBL/GenBank/DDBJ whole genome shotgun (WGS) entry which is preliminary data.</text>
</comment>
<reference evidence="2" key="1">
    <citation type="journal article" date="2020" name="mSystems">
        <title>Genome- and Community-Level Interaction Insights into Carbon Utilization and Element Cycling Functions of Hydrothermarchaeota in Hydrothermal Sediment.</title>
        <authorList>
            <person name="Zhou Z."/>
            <person name="Liu Y."/>
            <person name="Xu W."/>
            <person name="Pan J."/>
            <person name="Luo Z.H."/>
            <person name="Li M."/>
        </authorList>
    </citation>
    <scope>NUCLEOTIDE SEQUENCE [LARGE SCALE GENOMIC DNA]</scope>
    <source>
        <strain evidence="2">HyVt-483</strain>
    </source>
</reference>
<dbReference type="CDD" id="cd14686">
    <property type="entry name" value="bZIP"/>
    <property type="match status" value="1"/>
</dbReference>
<dbReference type="EMBL" id="DRMH01000136">
    <property type="protein sequence ID" value="HFC98755.1"/>
    <property type="molecule type" value="Genomic_DNA"/>
</dbReference>
<dbReference type="InterPro" id="IPR023614">
    <property type="entry name" value="Porin_dom_sf"/>
</dbReference>
<feature type="compositionally biased region" description="Low complexity" evidence="1">
    <location>
        <begin position="62"/>
        <end position="78"/>
    </location>
</feature>
<dbReference type="SUPFAM" id="SSF56935">
    <property type="entry name" value="Porins"/>
    <property type="match status" value="1"/>
</dbReference>
<name>A0A7C3CPM2_9BACT</name>
<dbReference type="AlphaFoldDB" id="A0A7C3CPM2"/>
<evidence type="ECO:0000256" key="1">
    <source>
        <dbReference type="SAM" id="MobiDB-lite"/>
    </source>
</evidence>
<evidence type="ECO:0000313" key="2">
    <source>
        <dbReference type="EMBL" id="HFC98755.1"/>
    </source>
</evidence>
<sequence length="489" mass="56204">MKKIGVFLVLLSMLLWSGKGVRASSGDEDLRSLVHQLLKEVQELKKENAELKRELEQIKAQRVPPSSSPPSRVSYPPKKKPSFFSKGAYGSSPSGVDFYGFLKIDAVWQDANAVGDEYVLWVLPEHNLHGGHKYGADSTFTINFRHSRFGFNLYKDYHRWRLFGKLEMDFYTQSHEEDTLPWNPNHSPLRARRVFVGVEKGTWQLLAGLDWLTISQLYPHLSNFPAGTFMGNIGYRMPQIRLTKWFDLSRGRLKFEAALEKPYAFPRMEGIVWDEDPSDRAGYPGFEGRISYTTKILGQPALIALWGHYSEEEYDTVEGTEDADSYSLGLELKFPLPLSFARKAFILGEIWTGTNLDGYYTGGVNQGTRFYLDNGRYVTDLRTKYTNGGKIKDVDEIDARGGWVELEIFWTPKLVTHLGWGIDNPDDGDLKGVSGARLQQQMYYANFLYRFTREFALGGEYMYIDCDYRKSDGDDGRLNRFMTSFYYFF</sequence>
<protein>
    <submittedName>
        <fullName evidence="2">Uncharacterized protein</fullName>
    </submittedName>
</protein>
<dbReference type="Proteomes" id="UP000886043">
    <property type="component" value="Unassembled WGS sequence"/>
</dbReference>
<feature type="region of interest" description="Disordered" evidence="1">
    <location>
        <begin position="57"/>
        <end position="78"/>
    </location>
</feature>
<accession>A0A7C3CPM2</accession>
<organism evidence="2">
    <name type="scientific">Thermosulfurimonas dismutans</name>
    <dbReference type="NCBI Taxonomy" id="999894"/>
    <lineage>
        <taxon>Bacteria</taxon>
        <taxon>Pseudomonadati</taxon>
        <taxon>Thermodesulfobacteriota</taxon>
        <taxon>Thermodesulfobacteria</taxon>
        <taxon>Thermodesulfobacteriales</taxon>
        <taxon>Thermodesulfobacteriaceae</taxon>
        <taxon>Thermosulfurimonas</taxon>
    </lineage>
</organism>
<proteinExistence type="predicted"/>
<gene>
    <name evidence="2" type="ORF">ENJ40_09945</name>
</gene>